<dbReference type="InterPro" id="IPR036922">
    <property type="entry name" value="Rieske_2Fe-2S_sf"/>
</dbReference>
<dbReference type="Proteomes" id="UP000570517">
    <property type="component" value="Unassembled WGS sequence"/>
</dbReference>
<keyword evidence="1" id="KW-0001">2Fe-2S</keyword>
<evidence type="ECO:0000256" key="2">
    <source>
        <dbReference type="ARBA" id="ARBA00022723"/>
    </source>
</evidence>
<keyword evidence="9" id="KW-1185">Reference proteome</keyword>
<dbReference type="GO" id="GO:0016705">
    <property type="term" value="F:oxidoreductase activity, acting on paired donors, with incorporation or reduction of molecular oxygen"/>
    <property type="evidence" value="ECO:0007669"/>
    <property type="project" value="UniProtKB-ARBA"/>
</dbReference>
<dbReference type="PROSITE" id="PS51296">
    <property type="entry name" value="RIESKE"/>
    <property type="match status" value="1"/>
</dbReference>
<reference evidence="8 9" key="1">
    <citation type="submission" date="2020-05" db="EMBL/GenBank/DDBJ databases">
        <title>Draft genome sequence of Mycobacterium hippocampi DL, isolated from European seabass, Dicentrarchus labrax, reared in fish farms.</title>
        <authorList>
            <person name="Stathopoulou P."/>
            <person name="Asimakis E."/>
            <person name="Tzokas K."/>
            <person name="Batargias C."/>
            <person name="Tsiamis G."/>
        </authorList>
    </citation>
    <scope>NUCLEOTIDE SEQUENCE [LARGE SCALE GENOMIC DNA]</scope>
    <source>
        <strain evidence="8 9">DL</strain>
    </source>
</reference>
<dbReference type="PANTHER" id="PTHR21266">
    <property type="entry name" value="IRON-SULFUR DOMAIN CONTAINING PROTEIN"/>
    <property type="match status" value="1"/>
</dbReference>
<dbReference type="Gene3D" id="2.102.10.10">
    <property type="entry name" value="Rieske [2Fe-2S] iron-sulphur domain"/>
    <property type="match status" value="1"/>
</dbReference>
<dbReference type="GO" id="GO:0004497">
    <property type="term" value="F:monooxygenase activity"/>
    <property type="evidence" value="ECO:0007669"/>
    <property type="project" value="UniProtKB-ARBA"/>
</dbReference>
<name>A0A850PW90_9MYCO</name>
<dbReference type="InterPro" id="IPR045612">
    <property type="entry name" value="DUF5914"/>
</dbReference>
<dbReference type="PANTHER" id="PTHR21266:SF60">
    <property type="entry name" value="3-KETOSTEROID-9-ALPHA-MONOOXYGENASE, OXYGENASE COMPONENT"/>
    <property type="match status" value="1"/>
</dbReference>
<dbReference type="AlphaFoldDB" id="A0A850PW90"/>
<dbReference type="GO" id="GO:0051537">
    <property type="term" value="F:2 iron, 2 sulfur cluster binding"/>
    <property type="evidence" value="ECO:0007669"/>
    <property type="project" value="UniProtKB-KW"/>
</dbReference>
<accession>A0A850PW90</accession>
<dbReference type="RefSeq" id="WP_178360579.1">
    <property type="nucleotide sequence ID" value="NZ_JABFYL010000043.1"/>
</dbReference>
<evidence type="ECO:0000256" key="4">
    <source>
        <dbReference type="ARBA" id="ARBA00023004"/>
    </source>
</evidence>
<dbReference type="SUPFAM" id="SSF50022">
    <property type="entry name" value="ISP domain"/>
    <property type="match status" value="1"/>
</dbReference>
<feature type="domain" description="Rieske" evidence="7">
    <location>
        <begin position="55"/>
        <end position="144"/>
    </location>
</feature>
<evidence type="ECO:0000256" key="1">
    <source>
        <dbReference type="ARBA" id="ARBA00022714"/>
    </source>
</evidence>
<dbReference type="InterPro" id="IPR017941">
    <property type="entry name" value="Rieske_2Fe-2S"/>
</dbReference>
<keyword evidence="5" id="KW-0411">Iron-sulfur</keyword>
<keyword evidence="4" id="KW-0408">Iron</keyword>
<evidence type="ECO:0000313" key="9">
    <source>
        <dbReference type="Proteomes" id="UP000570517"/>
    </source>
</evidence>
<proteinExistence type="predicted"/>
<evidence type="ECO:0000259" key="7">
    <source>
        <dbReference type="PROSITE" id="PS51296"/>
    </source>
</evidence>
<dbReference type="EMBL" id="JABFYL010000043">
    <property type="protein sequence ID" value="NVN52300.1"/>
    <property type="molecule type" value="Genomic_DNA"/>
</dbReference>
<dbReference type="GO" id="GO:0046872">
    <property type="term" value="F:metal ion binding"/>
    <property type="evidence" value="ECO:0007669"/>
    <property type="project" value="UniProtKB-KW"/>
</dbReference>
<dbReference type="Pfam" id="PF00355">
    <property type="entry name" value="Rieske"/>
    <property type="match status" value="1"/>
</dbReference>
<keyword evidence="8" id="KW-0489">Methyltransferase</keyword>
<dbReference type="GO" id="GO:0032259">
    <property type="term" value="P:methylation"/>
    <property type="evidence" value="ECO:0007669"/>
    <property type="project" value="UniProtKB-KW"/>
</dbReference>
<sequence length="367" mass="39669">MSVFDRLAATAAKAWPFEILPRIPWARQTPTHGQASPAVIGAALARSQKRPSGNWFTIAASSAITAAPYRAEVAGAQLVCWRGADGQVRIGPARCPHLGADLCTGTVDRDALICPWHGLRLTGDSARSGWAPLPAHDDGVLVWVRLDRIGGETPTPEPIVPVRPVGPQIAAVTQLSGVCEATDIIANRMDPWHGSWFHPYSFTKLEVLSAPPAHDDVPEELDRFLVAVTFRIGRLGIPVIAEFTSPEKRTLVMRILEGEGTGSVVETHATPNGYGRDGLPRSTVIEAVIAYSERPGFARALPAAPLIAPLMRRAADRLWRDDLRYAERLHTVRREEADGATDLLTPTPPTTEEPRHPATAPGRGPTD</sequence>
<feature type="region of interest" description="Disordered" evidence="6">
    <location>
        <begin position="334"/>
        <end position="367"/>
    </location>
</feature>
<keyword evidence="2" id="KW-0479">Metal-binding</keyword>
<protein>
    <submittedName>
        <fullName evidence="8">CrtV-methyltransferase-like protein</fullName>
    </submittedName>
</protein>
<organism evidence="8 9">
    <name type="scientific">Mycolicibacterium hippocampi</name>
    <dbReference type="NCBI Taxonomy" id="659824"/>
    <lineage>
        <taxon>Bacteria</taxon>
        <taxon>Bacillati</taxon>
        <taxon>Actinomycetota</taxon>
        <taxon>Actinomycetes</taxon>
        <taxon>Mycobacteriales</taxon>
        <taxon>Mycobacteriaceae</taxon>
        <taxon>Mycolicibacterium</taxon>
    </lineage>
</organism>
<evidence type="ECO:0000256" key="5">
    <source>
        <dbReference type="ARBA" id="ARBA00023014"/>
    </source>
</evidence>
<evidence type="ECO:0000256" key="3">
    <source>
        <dbReference type="ARBA" id="ARBA00023002"/>
    </source>
</evidence>
<dbReference type="Pfam" id="PF19299">
    <property type="entry name" value="DUF5914"/>
    <property type="match status" value="1"/>
</dbReference>
<keyword evidence="8" id="KW-0808">Transferase</keyword>
<dbReference type="GO" id="GO:0008168">
    <property type="term" value="F:methyltransferase activity"/>
    <property type="evidence" value="ECO:0007669"/>
    <property type="project" value="UniProtKB-KW"/>
</dbReference>
<gene>
    <name evidence="8" type="ORF">HLY00_2684</name>
</gene>
<dbReference type="InterPro" id="IPR050584">
    <property type="entry name" value="Cholesterol_7-desaturase"/>
</dbReference>
<evidence type="ECO:0000256" key="6">
    <source>
        <dbReference type="SAM" id="MobiDB-lite"/>
    </source>
</evidence>
<evidence type="ECO:0000313" key="8">
    <source>
        <dbReference type="EMBL" id="NVN52300.1"/>
    </source>
</evidence>
<comment type="caution">
    <text evidence="8">The sequence shown here is derived from an EMBL/GenBank/DDBJ whole genome shotgun (WGS) entry which is preliminary data.</text>
</comment>
<keyword evidence="3" id="KW-0560">Oxidoreductase</keyword>